<reference evidence="1 2" key="1">
    <citation type="submission" date="2022-11" db="EMBL/GenBank/DDBJ databases">
        <title>Brucella sp. YY2X, whole genome shotgun sequencing project.</title>
        <authorList>
            <person name="Yang Y."/>
        </authorList>
    </citation>
    <scope>NUCLEOTIDE SEQUENCE [LARGE SCALE GENOMIC DNA]</scope>
    <source>
        <strain evidence="1 2">YY2X</strain>
    </source>
</reference>
<gene>
    <name evidence="1" type="ORF">OPR82_14030</name>
</gene>
<evidence type="ECO:0000313" key="1">
    <source>
        <dbReference type="EMBL" id="MCX2697870.1"/>
    </source>
</evidence>
<name>A0ABT3QQI4_9HYPH</name>
<dbReference type="RefSeq" id="WP_265985509.1">
    <property type="nucleotide sequence ID" value="NZ_JAPHAV010000007.1"/>
</dbReference>
<protein>
    <submittedName>
        <fullName evidence="1">Uncharacterized protein</fullName>
    </submittedName>
</protein>
<sequence length="153" mass="16818">MTLIDRLSKLDGPDREVDAEICILFQYGGKNSEGALNVRTDPEWGDDDDLLYELDGDPCCAQIPKLTASVDAALALAERVFPGCDIETSDVHADFRGSKEPRHIADLSSDLVWEKYDGYPEPVYRIRGAGQSNIRAIALLIALLRAKEASHGE</sequence>
<dbReference type="Proteomes" id="UP001301216">
    <property type="component" value="Unassembled WGS sequence"/>
</dbReference>
<evidence type="ECO:0000313" key="2">
    <source>
        <dbReference type="Proteomes" id="UP001301216"/>
    </source>
</evidence>
<proteinExistence type="predicted"/>
<organism evidence="1 2">
    <name type="scientific">Ochrobactrum chromiisoli</name>
    <dbReference type="NCBI Taxonomy" id="2993941"/>
    <lineage>
        <taxon>Bacteria</taxon>
        <taxon>Pseudomonadati</taxon>
        <taxon>Pseudomonadota</taxon>
        <taxon>Alphaproteobacteria</taxon>
        <taxon>Hyphomicrobiales</taxon>
        <taxon>Brucellaceae</taxon>
        <taxon>Brucella/Ochrobactrum group</taxon>
        <taxon>Ochrobactrum</taxon>
    </lineage>
</organism>
<keyword evidence="2" id="KW-1185">Reference proteome</keyword>
<dbReference type="EMBL" id="JAPHAV010000007">
    <property type="protein sequence ID" value="MCX2697870.1"/>
    <property type="molecule type" value="Genomic_DNA"/>
</dbReference>
<comment type="caution">
    <text evidence="1">The sequence shown here is derived from an EMBL/GenBank/DDBJ whole genome shotgun (WGS) entry which is preliminary data.</text>
</comment>
<accession>A0ABT3QQI4</accession>